<dbReference type="SUPFAM" id="SSF103473">
    <property type="entry name" value="MFS general substrate transporter"/>
    <property type="match status" value="1"/>
</dbReference>
<comment type="similarity">
    <text evidence="2 7">Belongs to the ferroportin (FP) (TC 2.A.100) family. SLC40A subfamily.</text>
</comment>
<feature type="transmembrane region" description="Helical" evidence="7">
    <location>
        <begin position="195"/>
        <end position="213"/>
    </location>
</feature>
<dbReference type="GO" id="GO:0016020">
    <property type="term" value="C:membrane"/>
    <property type="evidence" value="ECO:0007669"/>
    <property type="project" value="UniProtKB-SubCell"/>
</dbReference>
<evidence type="ECO:0000256" key="4">
    <source>
        <dbReference type="ARBA" id="ARBA00022692"/>
    </source>
</evidence>
<evidence type="ECO:0000256" key="5">
    <source>
        <dbReference type="ARBA" id="ARBA00022989"/>
    </source>
</evidence>
<keyword evidence="5 7" id="KW-1133">Transmembrane helix</keyword>
<feature type="transmembrane region" description="Helical" evidence="7">
    <location>
        <begin position="160"/>
        <end position="183"/>
    </location>
</feature>
<sequence length="505" mass="54591">MGLVILSQPLTLRPSLLSIHLRRSGSSSASAAAPPPRIRCCFSPLRRLSSRRFDNLKSKCSITRTDVDLDVDAKRDEVSEDLPSIPLDCSFPILHLDSEILEAESMHILAEGDYLDNLLTELPVLSEEEQQNLAATPAHPTGLYGPLVGNLMDSFPRVPAYNYLSLIQTAAQLLSATMIIYALRTVPHASATSVLIQPWFVILVLAGAIERLSGLVLGVAMERDWVVLIAGTSLFGILLSKYAPVTCLKLAAGLMIWSLPVLIILGQLANRLSSGVLDRSKFPQNCDKSKIVHSHDLRKLVENGLGAVKYGWIEYKCQPVLPASVASVLLYFNVALAPGALMTAFLTHRGINPSIIGGFNGLCAFMGVTATFLSASLVKHLGILKAGAAGLMFQALLLTVAVVVYWSGSLSQQTPLLLFLGLIILQTGIPETKANLIGTTEISMASLAEFIMLGVAIIANDISHFGFLAMLSVSSVVGAAWMFSRWLANPTDEQRKLFSFDLLRE</sequence>
<evidence type="ECO:0000256" key="3">
    <source>
        <dbReference type="ARBA" id="ARBA00022448"/>
    </source>
</evidence>
<keyword evidence="3 7" id="KW-0813">Transport</keyword>
<proteinExistence type="inferred from homology"/>
<dbReference type="Proteomes" id="UP001179952">
    <property type="component" value="Unassembled WGS sequence"/>
</dbReference>
<feature type="transmembrane region" description="Helical" evidence="7">
    <location>
        <begin position="387"/>
        <end position="407"/>
    </location>
</feature>
<feature type="transmembrane region" description="Helical" evidence="7">
    <location>
        <begin position="354"/>
        <end position="375"/>
    </location>
</feature>
<keyword evidence="6 7" id="KW-0472">Membrane</keyword>
<comment type="caution">
    <text evidence="8">The sequence shown here is derived from an EMBL/GenBank/DDBJ whole genome shotgun (WGS) entry which is preliminary data.</text>
</comment>
<dbReference type="InterPro" id="IPR009716">
    <property type="entry name" value="Ferroportin-1"/>
</dbReference>
<dbReference type="GO" id="GO:0005381">
    <property type="term" value="F:iron ion transmembrane transporter activity"/>
    <property type="evidence" value="ECO:0007669"/>
    <property type="project" value="UniProtKB-UniRule"/>
</dbReference>
<keyword evidence="9" id="KW-1185">Reference proteome</keyword>
<dbReference type="InterPro" id="IPR036259">
    <property type="entry name" value="MFS_trans_sf"/>
</dbReference>
<feature type="transmembrane region" description="Helical" evidence="7">
    <location>
        <begin position="328"/>
        <end position="348"/>
    </location>
</feature>
<dbReference type="EMBL" id="JAUJYN010000002">
    <property type="protein sequence ID" value="KAK1277907.1"/>
    <property type="molecule type" value="Genomic_DNA"/>
</dbReference>
<feature type="transmembrane region" description="Helical" evidence="7">
    <location>
        <begin position="250"/>
        <end position="269"/>
    </location>
</feature>
<feature type="transmembrane region" description="Helical" evidence="7">
    <location>
        <begin position="225"/>
        <end position="244"/>
    </location>
</feature>
<gene>
    <name evidence="8" type="ORF">QJS04_geneDACA007051</name>
</gene>
<evidence type="ECO:0000313" key="8">
    <source>
        <dbReference type="EMBL" id="KAK1277907.1"/>
    </source>
</evidence>
<dbReference type="PANTHER" id="PTHR11660">
    <property type="entry name" value="SOLUTE CARRIER FAMILY 40 MEMBER"/>
    <property type="match status" value="1"/>
</dbReference>
<comment type="function">
    <text evidence="7">May be involved in iron transport and iron homeostasis.</text>
</comment>
<feature type="transmembrane region" description="Helical" evidence="7">
    <location>
        <begin position="442"/>
        <end position="459"/>
    </location>
</feature>
<evidence type="ECO:0000313" key="9">
    <source>
        <dbReference type="Proteomes" id="UP001179952"/>
    </source>
</evidence>
<reference evidence="8" key="2">
    <citation type="submission" date="2023-06" db="EMBL/GenBank/DDBJ databases">
        <authorList>
            <person name="Ma L."/>
            <person name="Liu K.-W."/>
            <person name="Li Z."/>
            <person name="Hsiao Y.-Y."/>
            <person name="Qi Y."/>
            <person name="Fu T."/>
            <person name="Tang G."/>
            <person name="Zhang D."/>
            <person name="Sun W.-H."/>
            <person name="Liu D.-K."/>
            <person name="Li Y."/>
            <person name="Chen G.-Z."/>
            <person name="Liu X.-D."/>
            <person name="Liao X.-Y."/>
            <person name="Jiang Y.-T."/>
            <person name="Yu X."/>
            <person name="Hao Y."/>
            <person name="Huang J."/>
            <person name="Zhao X.-W."/>
            <person name="Ke S."/>
            <person name="Chen Y.-Y."/>
            <person name="Wu W.-L."/>
            <person name="Hsu J.-L."/>
            <person name="Lin Y.-F."/>
            <person name="Huang M.-D."/>
            <person name="Li C.-Y."/>
            <person name="Huang L."/>
            <person name="Wang Z.-W."/>
            <person name="Zhao X."/>
            <person name="Zhong W.-Y."/>
            <person name="Peng D.-H."/>
            <person name="Ahmad S."/>
            <person name="Lan S."/>
            <person name="Zhang J.-S."/>
            <person name="Tsai W.-C."/>
            <person name="Van De Peer Y."/>
            <person name="Liu Z.-J."/>
        </authorList>
    </citation>
    <scope>NUCLEOTIDE SEQUENCE</scope>
    <source>
        <strain evidence="8">SCP</strain>
        <tissue evidence="8">Leaves</tissue>
    </source>
</reference>
<organism evidence="8 9">
    <name type="scientific">Acorus gramineus</name>
    <name type="common">Dwarf sweet flag</name>
    <dbReference type="NCBI Taxonomy" id="55184"/>
    <lineage>
        <taxon>Eukaryota</taxon>
        <taxon>Viridiplantae</taxon>
        <taxon>Streptophyta</taxon>
        <taxon>Embryophyta</taxon>
        <taxon>Tracheophyta</taxon>
        <taxon>Spermatophyta</taxon>
        <taxon>Magnoliopsida</taxon>
        <taxon>Liliopsida</taxon>
        <taxon>Acoraceae</taxon>
        <taxon>Acorus</taxon>
    </lineage>
</organism>
<dbReference type="PANTHER" id="PTHR11660:SF53">
    <property type="entry name" value="SOLUTE CARRIER FAMILY 40 MEMBER 3, CHLOROPLASTIC"/>
    <property type="match status" value="1"/>
</dbReference>
<accession>A0AAV9BNA7</accession>
<dbReference type="AlphaFoldDB" id="A0AAV9BNA7"/>
<evidence type="ECO:0000256" key="7">
    <source>
        <dbReference type="RuleBase" id="RU365065"/>
    </source>
</evidence>
<name>A0AAV9BNA7_ACOGR</name>
<keyword evidence="4 7" id="KW-0812">Transmembrane</keyword>
<comment type="subcellular location">
    <subcellularLocation>
        <location evidence="1 7">Membrane</location>
        <topology evidence="1 7">Multi-pass membrane protein</topology>
    </subcellularLocation>
</comment>
<evidence type="ECO:0000256" key="1">
    <source>
        <dbReference type="ARBA" id="ARBA00004141"/>
    </source>
</evidence>
<reference evidence="8" key="1">
    <citation type="journal article" date="2023" name="Nat. Commun.">
        <title>Diploid and tetraploid genomes of Acorus and the evolution of monocots.</title>
        <authorList>
            <person name="Ma L."/>
            <person name="Liu K.W."/>
            <person name="Li Z."/>
            <person name="Hsiao Y.Y."/>
            <person name="Qi Y."/>
            <person name="Fu T."/>
            <person name="Tang G.D."/>
            <person name="Zhang D."/>
            <person name="Sun W.H."/>
            <person name="Liu D.K."/>
            <person name="Li Y."/>
            <person name="Chen G.Z."/>
            <person name="Liu X.D."/>
            <person name="Liao X.Y."/>
            <person name="Jiang Y.T."/>
            <person name="Yu X."/>
            <person name="Hao Y."/>
            <person name="Huang J."/>
            <person name="Zhao X.W."/>
            <person name="Ke S."/>
            <person name="Chen Y.Y."/>
            <person name="Wu W.L."/>
            <person name="Hsu J.L."/>
            <person name="Lin Y.F."/>
            <person name="Huang M.D."/>
            <person name="Li C.Y."/>
            <person name="Huang L."/>
            <person name="Wang Z.W."/>
            <person name="Zhao X."/>
            <person name="Zhong W.Y."/>
            <person name="Peng D.H."/>
            <person name="Ahmad S."/>
            <person name="Lan S."/>
            <person name="Zhang J.S."/>
            <person name="Tsai W.C."/>
            <person name="Van de Peer Y."/>
            <person name="Liu Z.J."/>
        </authorList>
    </citation>
    <scope>NUCLEOTIDE SEQUENCE</scope>
    <source>
        <strain evidence="8">SCP</strain>
    </source>
</reference>
<evidence type="ECO:0000256" key="6">
    <source>
        <dbReference type="ARBA" id="ARBA00023136"/>
    </source>
</evidence>
<evidence type="ECO:0000256" key="2">
    <source>
        <dbReference type="ARBA" id="ARBA00006279"/>
    </source>
</evidence>
<feature type="transmembrane region" description="Helical" evidence="7">
    <location>
        <begin position="465"/>
        <end position="488"/>
    </location>
</feature>
<keyword evidence="7" id="KW-0406">Ion transport</keyword>
<feature type="transmembrane region" description="Helical" evidence="7">
    <location>
        <begin position="413"/>
        <end position="430"/>
    </location>
</feature>
<dbReference type="Pfam" id="PF06963">
    <property type="entry name" value="FPN1"/>
    <property type="match status" value="1"/>
</dbReference>
<protein>
    <recommendedName>
        <fullName evidence="7">Solute carrier family 40 member</fullName>
    </recommendedName>
</protein>